<keyword evidence="3" id="KW-1185">Reference proteome</keyword>
<evidence type="ECO:0000259" key="2">
    <source>
        <dbReference type="PROSITE" id="PS50222"/>
    </source>
</evidence>
<feature type="domain" description="EF-hand" evidence="2">
    <location>
        <begin position="99"/>
        <end position="121"/>
    </location>
</feature>
<proteinExistence type="predicted"/>
<sequence>MRSFFILFDLDGDGIIYRSDFVDTILDRAKKWMSEEQIRVFSDLLNEGWDTFMKSETPKDTRTFEDILHAHARYFMDFDANMEKHARDWFGTYFDGVADANGDGYVTLKEFTHFLASFGVHPFSVTPSFQAIDVDGNGLISQEEFILTGTQFFGVMVDTSAKLFWGPFTA</sequence>
<evidence type="ECO:0000256" key="1">
    <source>
        <dbReference type="ARBA" id="ARBA00022837"/>
    </source>
</evidence>
<dbReference type="GeneID" id="106177560"/>
<name>A0A1S3K0F4_LINAN</name>
<protein>
    <submittedName>
        <fullName evidence="4">Sarcoplasmic calcium-binding protein</fullName>
    </submittedName>
</protein>
<dbReference type="STRING" id="7574.A0A1S3K0F4"/>
<evidence type="ECO:0000313" key="4">
    <source>
        <dbReference type="RefSeq" id="XP_013415839.1"/>
    </source>
</evidence>
<dbReference type="OrthoDB" id="6229588at2759"/>
<dbReference type="PROSITE" id="PS50222">
    <property type="entry name" value="EF_HAND_2"/>
    <property type="match status" value="2"/>
</dbReference>
<dbReference type="GO" id="GO:0005509">
    <property type="term" value="F:calcium ion binding"/>
    <property type="evidence" value="ECO:0007669"/>
    <property type="project" value="InterPro"/>
</dbReference>
<feature type="domain" description="EF-hand" evidence="2">
    <location>
        <begin position="1"/>
        <end position="31"/>
    </location>
</feature>
<dbReference type="SUPFAM" id="SSF47473">
    <property type="entry name" value="EF-hand"/>
    <property type="match status" value="1"/>
</dbReference>
<dbReference type="InterPro" id="IPR002048">
    <property type="entry name" value="EF_hand_dom"/>
</dbReference>
<dbReference type="Gene3D" id="1.10.238.10">
    <property type="entry name" value="EF-hand"/>
    <property type="match status" value="1"/>
</dbReference>
<dbReference type="PROSITE" id="PS00018">
    <property type="entry name" value="EF_HAND_1"/>
    <property type="match status" value="2"/>
</dbReference>
<evidence type="ECO:0000313" key="3">
    <source>
        <dbReference type="Proteomes" id="UP000085678"/>
    </source>
</evidence>
<dbReference type="RefSeq" id="XP_013415839.1">
    <property type="nucleotide sequence ID" value="XM_013560385.1"/>
</dbReference>
<organism evidence="3 4">
    <name type="scientific">Lingula anatina</name>
    <name type="common">Brachiopod</name>
    <name type="synonym">Lingula unguis</name>
    <dbReference type="NCBI Taxonomy" id="7574"/>
    <lineage>
        <taxon>Eukaryota</taxon>
        <taxon>Metazoa</taxon>
        <taxon>Spiralia</taxon>
        <taxon>Lophotrochozoa</taxon>
        <taxon>Brachiopoda</taxon>
        <taxon>Linguliformea</taxon>
        <taxon>Lingulata</taxon>
        <taxon>Lingulida</taxon>
        <taxon>Linguloidea</taxon>
        <taxon>Lingulidae</taxon>
        <taxon>Lingula</taxon>
    </lineage>
</organism>
<accession>A0A1S3K0F4</accession>
<reference evidence="4" key="1">
    <citation type="submission" date="2025-08" db="UniProtKB">
        <authorList>
            <consortium name="RefSeq"/>
        </authorList>
    </citation>
    <scope>IDENTIFICATION</scope>
    <source>
        <tissue evidence="4">Gonads</tissue>
    </source>
</reference>
<gene>
    <name evidence="4" type="primary">LOC106177560</name>
</gene>
<dbReference type="InterPro" id="IPR011992">
    <property type="entry name" value="EF-hand-dom_pair"/>
</dbReference>
<dbReference type="AlphaFoldDB" id="A0A1S3K0F4"/>
<dbReference type="InterPro" id="IPR018247">
    <property type="entry name" value="EF_Hand_1_Ca_BS"/>
</dbReference>
<dbReference type="Pfam" id="PF13202">
    <property type="entry name" value="EF-hand_5"/>
    <property type="match status" value="2"/>
</dbReference>
<dbReference type="InParanoid" id="A0A1S3K0F4"/>
<keyword evidence="1" id="KW-0106">Calcium</keyword>
<dbReference type="KEGG" id="lak:106177560"/>
<dbReference type="Proteomes" id="UP000085678">
    <property type="component" value="Unplaced"/>
</dbReference>